<feature type="compositionally biased region" description="Low complexity" evidence="1">
    <location>
        <begin position="191"/>
        <end position="205"/>
    </location>
</feature>
<dbReference type="AlphaFoldDB" id="A0A9X0BUB1"/>
<feature type="region of interest" description="Disordered" evidence="1">
    <location>
        <begin position="367"/>
        <end position="386"/>
    </location>
</feature>
<feature type="region of interest" description="Disordered" evidence="1">
    <location>
        <begin position="269"/>
        <end position="334"/>
    </location>
</feature>
<organism evidence="2 3">
    <name type="scientific">Penicillium diatomitis</name>
    <dbReference type="NCBI Taxonomy" id="2819901"/>
    <lineage>
        <taxon>Eukaryota</taxon>
        <taxon>Fungi</taxon>
        <taxon>Dikarya</taxon>
        <taxon>Ascomycota</taxon>
        <taxon>Pezizomycotina</taxon>
        <taxon>Eurotiomycetes</taxon>
        <taxon>Eurotiomycetidae</taxon>
        <taxon>Eurotiales</taxon>
        <taxon>Aspergillaceae</taxon>
        <taxon>Penicillium</taxon>
    </lineage>
</organism>
<proteinExistence type="predicted"/>
<dbReference type="RefSeq" id="XP_056789763.1">
    <property type="nucleotide sequence ID" value="XM_056934569.1"/>
</dbReference>
<reference evidence="2" key="2">
    <citation type="journal article" date="2023" name="IMA Fungus">
        <title>Comparative genomic study of the Penicillium genus elucidates a diverse pangenome and 15 lateral gene transfer events.</title>
        <authorList>
            <person name="Petersen C."/>
            <person name="Sorensen T."/>
            <person name="Nielsen M.R."/>
            <person name="Sondergaard T.E."/>
            <person name="Sorensen J.L."/>
            <person name="Fitzpatrick D.A."/>
            <person name="Frisvad J.C."/>
            <person name="Nielsen K.L."/>
        </authorList>
    </citation>
    <scope>NUCLEOTIDE SEQUENCE</scope>
    <source>
        <strain evidence="2">IBT 30728</strain>
    </source>
</reference>
<keyword evidence="3" id="KW-1185">Reference proteome</keyword>
<feature type="region of interest" description="Disordered" evidence="1">
    <location>
        <begin position="499"/>
        <end position="531"/>
    </location>
</feature>
<sequence>MPSPPGGDGDAEMERLNQIQMADLGTARRELISTSDETDFSAADPMVIERHRRSNIPGTREFEQAQRNREALDGWNSLHETVDDTGHLENLDNLMYGQSHRARLTASIHGPNALPAYQSRGNHPYPIRSRGRGGGVSGTRGRGNGLSNGRDSSSSASPSQVSRSPRSNSSWGRNGRQIHGNGRRSRGGRGWAHSRSTSLDSESSSGFQAPILSPNTESWSHENLASPESFAASVHRAFSTPSPRPAVPLMNGSGRATGIRNAAMLANANAPQPATPVNTPTTFSYHTESTESSTHQARGARSSTQPPRFYANLGARSRLRDPDLSPSPRSSRYVSNSHEIAHIRRDELARVEETGVNQHVTGLPARTERGTQTEQSNEPAQMTLIPSGDDEVVPLTARPATTVAYSSSMSELAGIVFPSDNEIGHDKSAELNPIKLVELMEYLGFASSKPKSDLGHEEPSLPLLSQAMEKALVSTSDRDLGVFVKKTMMGWLNDHSSLSDQRDELKHDAPSSDSNAGQDGPGWDPNVDLEFHSTTSTAGFTTAPGSPLQLETDLPLAAPLPKLDTLGAAQTSAADEETQSPERVYEIGESSKRAQSPSRSEFSGTTSLSWSAGWQRNVDASGLSPAQDAGASSAVPTTGLQALSVAVHDDTHDGESVGEGRKWKGKGRAEDVASNNAPHSADDSGGMRATDAEIRAKQTPCENRFPASHVYRAGPRENDAFAKRMREAKGTVLDEPVPAHRARAPRFELRIEPPNPSPWVSCSVAHASPVGTQGSRSDKPSAIAGGLDSSRWAQDTQAHPVSTFTRAGNQRIGQSGKKRDIGSAKPVGIEAASEDWGEADSWGAPQKKKPVPTKSGSLGESSWAASPPKERPAVKSDGAIESCWAQSSSRSSSQQGAVKTSPASPDARLLRGVHRTFVPRQSESSPPTGFKSLVKISGPLPYVPSSE</sequence>
<feature type="compositionally biased region" description="Polar residues" evidence="1">
    <location>
        <begin position="593"/>
        <end position="607"/>
    </location>
</feature>
<evidence type="ECO:0000313" key="2">
    <source>
        <dbReference type="EMBL" id="KAJ5484979.1"/>
    </source>
</evidence>
<feature type="region of interest" description="Disordered" evidence="1">
    <location>
        <begin position="569"/>
        <end position="607"/>
    </location>
</feature>
<evidence type="ECO:0000313" key="3">
    <source>
        <dbReference type="Proteomes" id="UP001148312"/>
    </source>
</evidence>
<dbReference type="EMBL" id="JAPWDQ010000005">
    <property type="protein sequence ID" value="KAJ5484979.1"/>
    <property type="molecule type" value="Genomic_DNA"/>
</dbReference>
<feature type="compositionally biased region" description="Basic and acidic residues" evidence="1">
    <location>
        <begin position="583"/>
        <end position="592"/>
    </location>
</feature>
<feature type="region of interest" description="Disordered" evidence="1">
    <location>
        <begin position="648"/>
        <end position="687"/>
    </location>
</feature>
<feature type="compositionally biased region" description="Polar residues" evidence="1">
    <location>
        <begin position="213"/>
        <end position="223"/>
    </location>
</feature>
<protein>
    <submittedName>
        <fullName evidence="2">Uncharacterized protein</fullName>
    </submittedName>
</protein>
<feature type="compositionally biased region" description="Low complexity" evidence="1">
    <location>
        <begin position="147"/>
        <end position="175"/>
    </location>
</feature>
<feature type="compositionally biased region" description="Gly residues" evidence="1">
    <location>
        <begin position="132"/>
        <end position="146"/>
    </location>
</feature>
<reference evidence="2" key="1">
    <citation type="submission" date="2022-12" db="EMBL/GenBank/DDBJ databases">
        <authorList>
            <person name="Petersen C."/>
        </authorList>
    </citation>
    <scope>NUCLEOTIDE SEQUENCE</scope>
    <source>
        <strain evidence="2">IBT 30728</strain>
    </source>
</reference>
<name>A0A9X0BUB1_9EURO</name>
<feature type="compositionally biased region" description="Polar residues" evidence="1">
    <location>
        <begin position="854"/>
        <end position="864"/>
    </location>
</feature>
<feature type="compositionally biased region" description="Basic and acidic residues" evidence="1">
    <location>
        <begin position="500"/>
        <end position="510"/>
    </location>
</feature>
<feature type="compositionally biased region" description="Low complexity" evidence="1">
    <location>
        <begin position="281"/>
        <end position="295"/>
    </location>
</feature>
<feature type="compositionally biased region" description="Polar residues" evidence="1">
    <location>
        <begin position="269"/>
        <end position="280"/>
    </location>
</feature>
<evidence type="ECO:0000256" key="1">
    <source>
        <dbReference type="SAM" id="MobiDB-lite"/>
    </source>
</evidence>
<dbReference type="GeneID" id="81624818"/>
<dbReference type="Proteomes" id="UP001148312">
    <property type="component" value="Unassembled WGS sequence"/>
</dbReference>
<feature type="compositionally biased region" description="Polar residues" evidence="1">
    <location>
        <begin position="792"/>
        <end position="813"/>
    </location>
</feature>
<gene>
    <name evidence="2" type="ORF">N7539_004967</name>
</gene>
<feature type="region of interest" description="Disordered" evidence="1">
    <location>
        <begin position="792"/>
        <end position="947"/>
    </location>
</feature>
<accession>A0A9X0BUB1</accession>
<feature type="compositionally biased region" description="Low complexity" evidence="1">
    <location>
        <begin position="886"/>
        <end position="895"/>
    </location>
</feature>
<feature type="region of interest" description="Disordered" evidence="1">
    <location>
        <begin position="113"/>
        <end position="224"/>
    </location>
</feature>
<comment type="caution">
    <text evidence="2">The sequence shown here is derived from an EMBL/GenBank/DDBJ whole genome shotgun (WGS) entry which is preliminary data.</text>
</comment>
<feature type="compositionally biased region" description="Basic and acidic residues" evidence="1">
    <location>
        <begin position="648"/>
        <end position="671"/>
    </location>
</feature>